<name>A0A4R2CVF0_SHIGR</name>
<evidence type="ECO:0000256" key="1">
    <source>
        <dbReference type="ARBA" id="ARBA00001933"/>
    </source>
</evidence>
<reference evidence="7 8" key="1">
    <citation type="submission" date="2019-03" db="EMBL/GenBank/DDBJ databases">
        <title>Genomic Encyclopedia of Type Strains, Phase IV (KMG-IV): sequencing the most valuable type-strain genomes for metagenomic binning, comparative biology and taxonomic classification.</title>
        <authorList>
            <person name="Goeker M."/>
        </authorList>
    </citation>
    <scope>NUCLEOTIDE SEQUENCE [LARGE SCALE GENOMIC DNA]</scope>
    <source>
        <strain evidence="7 8">DSM 18401</strain>
    </source>
</reference>
<evidence type="ECO:0000256" key="5">
    <source>
        <dbReference type="ARBA" id="ARBA00022898"/>
    </source>
</evidence>
<dbReference type="FunFam" id="3.40.640.10:FF:000014">
    <property type="entry name" value="Adenosylmethionine-8-amino-7-oxononanoate aminotransferase, probable"/>
    <property type="match status" value="1"/>
</dbReference>
<keyword evidence="5 6" id="KW-0663">Pyridoxal phosphate</keyword>
<dbReference type="CDD" id="cd00610">
    <property type="entry name" value="OAT_like"/>
    <property type="match status" value="1"/>
</dbReference>
<dbReference type="PIRSF" id="PIRSF000521">
    <property type="entry name" value="Transaminase_4ab_Lys_Orn"/>
    <property type="match status" value="1"/>
</dbReference>
<evidence type="ECO:0000256" key="4">
    <source>
        <dbReference type="ARBA" id="ARBA00022679"/>
    </source>
</evidence>
<gene>
    <name evidence="7" type="ORF">EV665_108133</name>
</gene>
<dbReference type="GO" id="GO:0009102">
    <property type="term" value="P:biotin biosynthetic process"/>
    <property type="evidence" value="ECO:0007669"/>
    <property type="project" value="TreeGrafter"/>
</dbReference>
<dbReference type="PANTHER" id="PTHR42684">
    <property type="entry name" value="ADENOSYLMETHIONINE-8-AMINO-7-OXONONANOATE AMINOTRANSFERASE"/>
    <property type="match status" value="1"/>
</dbReference>
<comment type="cofactor">
    <cofactor evidence="1">
        <name>pyridoxal 5'-phosphate</name>
        <dbReference type="ChEBI" id="CHEBI:597326"/>
    </cofactor>
</comment>
<dbReference type="Gene3D" id="3.90.1150.10">
    <property type="entry name" value="Aspartate Aminotransferase, domain 1"/>
    <property type="match status" value="1"/>
</dbReference>
<evidence type="ECO:0000256" key="6">
    <source>
        <dbReference type="RuleBase" id="RU003560"/>
    </source>
</evidence>
<comment type="caution">
    <text evidence="7">The sequence shown here is derived from an EMBL/GenBank/DDBJ whole genome shotgun (WGS) entry which is preliminary data.</text>
</comment>
<dbReference type="InterPro" id="IPR015421">
    <property type="entry name" value="PyrdxlP-dep_Trfase_major"/>
</dbReference>
<proteinExistence type="inferred from homology"/>
<sequence length="454" mass="48772">MHNSLRARDMAYHFHSQTNPRRHEAEGPLVITAGEGCYVVDEMGNRYLEGMGGLWCASLGFRSERLADVAAGQMRRLATYHTFNHRSNDPTVELVEQIATLSPIPGSKVFLVNSGSEANDTMIKLAWYYNVARGKPGKRKIISRKGAFHGSTVMGAALGGLPHMHESFNMPGLNVIYTEKPHYYRNALPDESEEVYCARLIAALEALIEAEGPETIAAMIAEPIMGAGGVVPPPAGYFPALRQLLTKHDILLLSDEVVSGFGRTGKWFGSEACGFVPDMMSVAKGLSSGYLPIAAAVIGDPIYQAIADEADRIGVFGHGFTYSGHPVTAAVAADVLRIYREMDAPGRAAELGRRLFAALDARIAGHVLVGEVRGTGFLAGIELVADKASRTPFDPALKVGALVEQRCRAHGVMIRNMGDVISLCPPFVMTPEEVDQLVDGIAAALDDAADRLAA</sequence>
<dbReference type="GO" id="GO:0004015">
    <property type="term" value="F:adenosylmethionine-8-amino-7-oxononanoate transaminase activity"/>
    <property type="evidence" value="ECO:0007669"/>
    <property type="project" value="TreeGrafter"/>
</dbReference>
<dbReference type="SUPFAM" id="SSF53383">
    <property type="entry name" value="PLP-dependent transferases"/>
    <property type="match status" value="1"/>
</dbReference>
<dbReference type="RefSeq" id="WP_133034703.1">
    <property type="nucleotide sequence ID" value="NZ_BAABEI010000003.1"/>
</dbReference>
<keyword evidence="3" id="KW-0032">Aminotransferase</keyword>
<dbReference type="InterPro" id="IPR005814">
    <property type="entry name" value="Aminotrans_3"/>
</dbReference>
<dbReference type="EMBL" id="SLVX01000008">
    <property type="protein sequence ID" value="TCN44993.1"/>
    <property type="molecule type" value="Genomic_DNA"/>
</dbReference>
<evidence type="ECO:0000313" key="7">
    <source>
        <dbReference type="EMBL" id="TCN44993.1"/>
    </source>
</evidence>
<dbReference type="PROSITE" id="PS00600">
    <property type="entry name" value="AA_TRANSFER_CLASS_3"/>
    <property type="match status" value="1"/>
</dbReference>
<accession>A0A4R2CVF0</accession>
<evidence type="ECO:0000313" key="8">
    <source>
        <dbReference type="Proteomes" id="UP000295351"/>
    </source>
</evidence>
<keyword evidence="8" id="KW-1185">Reference proteome</keyword>
<dbReference type="InterPro" id="IPR015424">
    <property type="entry name" value="PyrdxlP-dep_Trfase"/>
</dbReference>
<dbReference type="InterPro" id="IPR015422">
    <property type="entry name" value="PyrdxlP-dep_Trfase_small"/>
</dbReference>
<dbReference type="AlphaFoldDB" id="A0A4R2CVF0"/>
<dbReference type="GO" id="GO:0030170">
    <property type="term" value="F:pyridoxal phosphate binding"/>
    <property type="evidence" value="ECO:0007669"/>
    <property type="project" value="InterPro"/>
</dbReference>
<dbReference type="InterPro" id="IPR049704">
    <property type="entry name" value="Aminotrans_3_PPA_site"/>
</dbReference>
<evidence type="ECO:0000256" key="2">
    <source>
        <dbReference type="ARBA" id="ARBA00008954"/>
    </source>
</evidence>
<dbReference type="Gene3D" id="3.40.640.10">
    <property type="entry name" value="Type I PLP-dependent aspartate aminotransferase-like (Major domain)"/>
    <property type="match status" value="1"/>
</dbReference>
<dbReference type="Proteomes" id="UP000295351">
    <property type="component" value="Unassembled WGS sequence"/>
</dbReference>
<dbReference type="PANTHER" id="PTHR42684:SF3">
    <property type="entry name" value="ADENOSYLMETHIONINE-8-AMINO-7-OXONONANOATE AMINOTRANSFERASE"/>
    <property type="match status" value="1"/>
</dbReference>
<keyword evidence="7" id="KW-0670">Pyruvate</keyword>
<dbReference type="Pfam" id="PF00202">
    <property type="entry name" value="Aminotran_3"/>
    <property type="match status" value="1"/>
</dbReference>
<keyword evidence="4" id="KW-0808">Transferase</keyword>
<comment type="similarity">
    <text evidence="2 6">Belongs to the class-III pyridoxal-phosphate-dependent aminotransferase family.</text>
</comment>
<protein>
    <submittedName>
        <fullName evidence="7">4-aminobutyrate--pyruvate transaminase</fullName>
    </submittedName>
</protein>
<dbReference type="GO" id="GO:0009448">
    <property type="term" value="P:gamma-aminobutyric acid metabolic process"/>
    <property type="evidence" value="ECO:0007669"/>
    <property type="project" value="TreeGrafter"/>
</dbReference>
<evidence type="ECO:0000256" key="3">
    <source>
        <dbReference type="ARBA" id="ARBA00022576"/>
    </source>
</evidence>
<organism evidence="7 8">
    <name type="scientific">Shinella granuli</name>
    <dbReference type="NCBI Taxonomy" id="323621"/>
    <lineage>
        <taxon>Bacteria</taxon>
        <taxon>Pseudomonadati</taxon>
        <taxon>Pseudomonadota</taxon>
        <taxon>Alphaproteobacteria</taxon>
        <taxon>Hyphomicrobiales</taxon>
        <taxon>Rhizobiaceae</taxon>
        <taxon>Shinella</taxon>
    </lineage>
</organism>
<dbReference type="NCBIfam" id="NF004767">
    <property type="entry name" value="PRK06105.1"/>
    <property type="match status" value="1"/>
</dbReference>